<feature type="transmembrane region" description="Helical" evidence="2">
    <location>
        <begin position="12"/>
        <end position="29"/>
    </location>
</feature>
<sequence length="288" mass="33471">MELIEGVGNEVLVVVGLLLSFFVIVFAWLSTSVTDIPRHLFVFERNYMHEFILRLTNSRPVLLQTAQIDSLHEETRPVEDTTEETRETTTVSSSENTTEEARNSEQSDDPQLTEVPVEVENGNPQTVNDLRQRRIERLTKSIETRDAEPPNEEINREADNTESNTTNDESDSHLGLITVKLKFLDDRQREVRTPQTETIGEFKRKYFQEELAENEYIRFVFNGQELRQESQTLQQYNVRDNSVIHCLISRIRNEQQNGNNQDETNIQMVEPQTKRSEIIVKKVPMCTN</sequence>
<name>A0A7I8W6U0_9ANNE</name>
<keyword evidence="2" id="KW-0472">Membrane</keyword>
<feature type="domain" description="Ubiquitin-like" evidence="3">
    <location>
        <begin position="177"/>
        <end position="253"/>
    </location>
</feature>
<protein>
    <submittedName>
        <fullName evidence="4">DgyrCDS12140</fullName>
    </submittedName>
</protein>
<gene>
    <name evidence="4" type="ORF">DGYR_LOCUS11465</name>
</gene>
<proteinExistence type="predicted"/>
<reference evidence="4 5" key="1">
    <citation type="submission" date="2020-08" db="EMBL/GenBank/DDBJ databases">
        <authorList>
            <person name="Hejnol A."/>
        </authorList>
    </citation>
    <scope>NUCLEOTIDE SEQUENCE [LARGE SCALE GENOMIC DNA]</scope>
</reference>
<dbReference type="PANTHER" id="PTHR14557:SF5">
    <property type="entry name" value="UBIQUITIN-LIKE DOMAIN-CONTAINING PROTEIN"/>
    <property type="match status" value="1"/>
</dbReference>
<evidence type="ECO:0000256" key="2">
    <source>
        <dbReference type="SAM" id="Phobius"/>
    </source>
</evidence>
<organism evidence="4 5">
    <name type="scientific">Dimorphilus gyrociliatus</name>
    <dbReference type="NCBI Taxonomy" id="2664684"/>
    <lineage>
        <taxon>Eukaryota</taxon>
        <taxon>Metazoa</taxon>
        <taxon>Spiralia</taxon>
        <taxon>Lophotrochozoa</taxon>
        <taxon>Annelida</taxon>
        <taxon>Polychaeta</taxon>
        <taxon>Polychaeta incertae sedis</taxon>
        <taxon>Dinophilidae</taxon>
        <taxon>Dimorphilus</taxon>
    </lineage>
</organism>
<dbReference type="EMBL" id="CAJFCJ010000019">
    <property type="protein sequence ID" value="CAD5123832.1"/>
    <property type="molecule type" value="Genomic_DNA"/>
</dbReference>
<dbReference type="InterPro" id="IPR000626">
    <property type="entry name" value="Ubiquitin-like_dom"/>
</dbReference>
<keyword evidence="2" id="KW-0812">Transmembrane</keyword>
<feature type="region of interest" description="Disordered" evidence="1">
    <location>
        <begin position="72"/>
        <end position="171"/>
    </location>
</feature>
<keyword evidence="5" id="KW-1185">Reference proteome</keyword>
<dbReference type="Pfam" id="PF00240">
    <property type="entry name" value="ubiquitin"/>
    <property type="match status" value="1"/>
</dbReference>
<dbReference type="SMART" id="SM00213">
    <property type="entry name" value="UBQ"/>
    <property type="match status" value="1"/>
</dbReference>
<evidence type="ECO:0000259" key="3">
    <source>
        <dbReference type="PROSITE" id="PS50053"/>
    </source>
</evidence>
<dbReference type="CDD" id="cd17057">
    <property type="entry name" value="Ubl_TMUB1_like"/>
    <property type="match status" value="1"/>
</dbReference>
<dbReference type="OrthoDB" id="161999at2759"/>
<keyword evidence="2" id="KW-1133">Transmembrane helix</keyword>
<feature type="compositionally biased region" description="Basic and acidic residues" evidence="1">
    <location>
        <begin position="72"/>
        <end position="87"/>
    </location>
</feature>
<dbReference type="InterPro" id="IPR040352">
    <property type="entry name" value="TMUB1/2"/>
</dbReference>
<comment type="caution">
    <text evidence="4">The sequence shown here is derived from an EMBL/GenBank/DDBJ whole genome shotgun (WGS) entry which is preliminary data.</text>
</comment>
<dbReference type="PROSITE" id="PS50053">
    <property type="entry name" value="UBIQUITIN_2"/>
    <property type="match status" value="1"/>
</dbReference>
<dbReference type="SUPFAM" id="SSF54236">
    <property type="entry name" value="Ubiquitin-like"/>
    <property type="match status" value="1"/>
</dbReference>
<dbReference type="InterPro" id="IPR029071">
    <property type="entry name" value="Ubiquitin-like_domsf"/>
</dbReference>
<dbReference type="Proteomes" id="UP000549394">
    <property type="component" value="Unassembled WGS sequence"/>
</dbReference>
<feature type="compositionally biased region" description="Basic and acidic residues" evidence="1">
    <location>
        <begin position="130"/>
        <end position="159"/>
    </location>
</feature>
<evidence type="ECO:0000313" key="5">
    <source>
        <dbReference type="Proteomes" id="UP000549394"/>
    </source>
</evidence>
<dbReference type="Gene3D" id="3.10.20.90">
    <property type="entry name" value="Phosphatidylinositol 3-kinase Catalytic Subunit, Chain A, domain 1"/>
    <property type="match status" value="1"/>
</dbReference>
<dbReference type="GO" id="GO:0036503">
    <property type="term" value="P:ERAD pathway"/>
    <property type="evidence" value="ECO:0007669"/>
    <property type="project" value="InterPro"/>
</dbReference>
<dbReference type="PANTHER" id="PTHR14557">
    <property type="entry name" value="PROTEIN C7ORF21"/>
    <property type="match status" value="1"/>
</dbReference>
<dbReference type="AlphaFoldDB" id="A0A7I8W6U0"/>
<accession>A0A7I8W6U0</accession>
<evidence type="ECO:0000313" key="4">
    <source>
        <dbReference type="EMBL" id="CAD5123832.1"/>
    </source>
</evidence>
<evidence type="ECO:0000256" key="1">
    <source>
        <dbReference type="SAM" id="MobiDB-lite"/>
    </source>
</evidence>